<dbReference type="AlphaFoldDB" id="D2BHP2"/>
<sequence>MGEVLVQNIGFIGAGRVGSTLALGLSQRGYLISGIASRTPGPAEKLCKKLCAAKFCLQSQEVADTTDIVFITTPDDAIAEVCRSTGWHPGQYVIHCSGAYSADLLQSAKDFGAHTGVLHPLQSFNLQADPVKNLEGITYALEGDDQSLFVLKDMVKALGGKWIVLKPADKPSYHLAAVMASNYLVTLMKMAAQLWQTFGVPEDRAIKALMPLVRGTLSNIEKAGVTDALFGPIDRGDYGTVLKHMANLANTAPELLPVYKELGRQTVKIALDKENPNIIGIEKVSEILAN</sequence>
<dbReference type="InterPro" id="IPR028939">
    <property type="entry name" value="P5C_Rdtase_cat_N"/>
</dbReference>
<dbReference type="SUPFAM" id="SSF51735">
    <property type="entry name" value="NAD(P)-binding Rossmann-fold domains"/>
    <property type="match status" value="1"/>
</dbReference>
<accession>D2BHP2</accession>
<dbReference type="eggNOG" id="COG5495">
    <property type="taxonomic scope" value="Bacteria"/>
</dbReference>
<evidence type="ECO:0000259" key="2">
    <source>
        <dbReference type="Pfam" id="PF10728"/>
    </source>
</evidence>
<feature type="domain" description="Pyrroline-5-carboxylate reductase catalytic N-terminal" evidence="1">
    <location>
        <begin position="9"/>
        <end position="96"/>
    </location>
</feature>
<proteinExistence type="predicted"/>
<dbReference type="PANTHER" id="PTHR40459">
    <property type="entry name" value="CONSERVED HYPOTHETICAL ALANINE AND LEUCINE RICH PROTEIN"/>
    <property type="match status" value="1"/>
</dbReference>
<dbReference type="HOGENOM" id="CLU_055635_1_0_0"/>
<dbReference type="EMBL" id="CP001827">
    <property type="protein sequence ID" value="ACZ61842.1"/>
    <property type="molecule type" value="Genomic_DNA"/>
</dbReference>
<dbReference type="InterPro" id="IPR036291">
    <property type="entry name" value="NAD(P)-bd_dom_sf"/>
</dbReference>
<dbReference type="Pfam" id="PF03807">
    <property type="entry name" value="F420_oxidored"/>
    <property type="match status" value="1"/>
</dbReference>
<dbReference type="SUPFAM" id="SSF48179">
    <property type="entry name" value="6-phosphogluconate dehydrogenase C-terminal domain-like"/>
    <property type="match status" value="1"/>
</dbReference>
<protein>
    <submittedName>
        <fullName evidence="3">Pyrroline-5-carboxylate reductase</fullName>
    </submittedName>
</protein>
<gene>
    <name evidence="3" type="ordered locus">DhcVS_705</name>
</gene>
<name>D2BHP2_DEHMV</name>
<dbReference type="Proteomes" id="UP000002506">
    <property type="component" value="Chromosome"/>
</dbReference>
<dbReference type="InterPro" id="IPR037108">
    <property type="entry name" value="TM1727-like_C_sf"/>
</dbReference>
<dbReference type="RefSeq" id="WP_012882000.1">
    <property type="nucleotide sequence ID" value="NC_013552.1"/>
</dbReference>
<dbReference type="Gene3D" id="1.10.1040.20">
    <property type="entry name" value="ProC-like, C-terminal domain"/>
    <property type="match status" value="1"/>
</dbReference>
<dbReference type="InterPro" id="IPR008927">
    <property type="entry name" value="6-PGluconate_DH-like_C_sf"/>
</dbReference>
<feature type="domain" description="DUF2520" evidence="2">
    <location>
        <begin position="138"/>
        <end position="266"/>
    </location>
</feature>
<dbReference type="InterPro" id="IPR018931">
    <property type="entry name" value="DUF2520"/>
</dbReference>
<dbReference type="Pfam" id="PF10728">
    <property type="entry name" value="DUF2520"/>
    <property type="match status" value="1"/>
</dbReference>
<evidence type="ECO:0000313" key="3">
    <source>
        <dbReference type="EMBL" id="ACZ61842.1"/>
    </source>
</evidence>
<dbReference type="KEGG" id="dev:DhcVS_705"/>
<dbReference type="PANTHER" id="PTHR40459:SF1">
    <property type="entry name" value="CONSERVED HYPOTHETICAL ALANINE AND LEUCINE RICH PROTEIN"/>
    <property type="match status" value="1"/>
</dbReference>
<evidence type="ECO:0000313" key="4">
    <source>
        <dbReference type="Proteomes" id="UP000002506"/>
    </source>
</evidence>
<reference evidence="3 4" key="1">
    <citation type="journal article" date="2009" name="PLoS Genet.">
        <title>Localized plasticity in the streamlined genomes of vinyl chloride respiring Dehalococcoides.</title>
        <authorList>
            <person name="McMurdie P.J."/>
            <person name="Behrens S.F."/>
            <person name="Muller J.A."/>
            <person name="Goke J."/>
            <person name="Ritalahti K.M."/>
            <person name="Wagner R."/>
            <person name="Goltsman E."/>
            <person name="Lapidus A."/>
            <person name="Holmes S."/>
            <person name="Loffler F.E."/>
            <person name="Spormann A.M."/>
        </authorList>
    </citation>
    <scope>NUCLEOTIDE SEQUENCE [LARGE SCALE GENOMIC DNA]</scope>
    <source>
        <strain evidence="3 4">VS</strain>
    </source>
</reference>
<organism evidence="3 4">
    <name type="scientific">Dehalococcoides mccartyi (strain VS)</name>
    <dbReference type="NCBI Taxonomy" id="311424"/>
    <lineage>
        <taxon>Bacteria</taxon>
        <taxon>Bacillati</taxon>
        <taxon>Chloroflexota</taxon>
        <taxon>Dehalococcoidia</taxon>
        <taxon>Dehalococcoidales</taxon>
        <taxon>Dehalococcoidaceae</taxon>
        <taxon>Dehalococcoides</taxon>
    </lineage>
</organism>
<dbReference type="Gene3D" id="3.40.50.720">
    <property type="entry name" value="NAD(P)-binding Rossmann-like Domain"/>
    <property type="match status" value="1"/>
</dbReference>
<evidence type="ECO:0000259" key="1">
    <source>
        <dbReference type="Pfam" id="PF03807"/>
    </source>
</evidence>